<feature type="transmembrane region" description="Helical" evidence="1">
    <location>
        <begin position="181"/>
        <end position="211"/>
    </location>
</feature>
<organism evidence="2 3">
    <name type="scientific">candidate division WWE3 bacterium</name>
    <dbReference type="NCBI Taxonomy" id="2053526"/>
    <lineage>
        <taxon>Bacteria</taxon>
        <taxon>Katanobacteria</taxon>
    </lineage>
</organism>
<feature type="transmembrane region" description="Helical" evidence="1">
    <location>
        <begin position="402"/>
        <end position="423"/>
    </location>
</feature>
<evidence type="ECO:0000313" key="2">
    <source>
        <dbReference type="EMBL" id="RJR26854.1"/>
    </source>
</evidence>
<feature type="transmembrane region" description="Helical" evidence="1">
    <location>
        <begin position="127"/>
        <end position="146"/>
    </location>
</feature>
<gene>
    <name evidence="2" type="ORF">C4561_03710</name>
</gene>
<name>A0A3A4ZC63_UNCKA</name>
<reference evidence="2 3" key="1">
    <citation type="journal article" date="2017" name="ISME J.">
        <title>Energy and carbon metabolisms in a deep terrestrial subsurface fluid microbial community.</title>
        <authorList>
            <person name="Momper L."/>
            <person name="Jungbluth S.P."/>
            <person name="Lee M.D."/>
            <person name="Amend J.P."/>
        </authorList>
    </citation>
    <scope>NUCLEOTIDE SEQUENCE [LARGE SCALE GENOMIC DNA]</scope>
    <source>
        <strain evidence="2">SURF_46</strain>
    </source>
</reference>
<protein>
    <recommendedName>
        <fullName evidence="4">Glycosyltransferase RgtA/B/C/D-like domain-containing protein</fullName>
    </recommendedName>
</protein>
<keyword evidence="1" id="KW-1133">Transmembrane helix</keyword>
<dbReference type="AlphaFoldDB" id="A0A3A4ZC63"/>
<feature type="transmembrane region" description="Helical" evidence="1">
    <location>
        <begin position="371"/>
        <end position="395"/>
    </location>
</feature>
<feature type="transmembrane region" description="Helical" evidence="1">
    <location>
        <begin position="103"/>
        <end position="120"/>
    </location>
</feature>
<dbReference type="Proteomes" id="UP000265540">
    <property type="component" value="Unassembled WGS sequence"/>
</dbReference>
<feature type="transmembrane region" description="Helical" evidence="1">
    <location>
        <begin position="333"/>
        <end position="359"/>
    </location>
</feature>
<sequence>MRAGNVVLYVLVGVIGVFNLFYPSISSGFNNLQPNLGDAYFNAFVLEHGYKSFFDTSYDASFYSPAFFYPTKLVTTYSDNLLGAAPLYWIFRTMFDWVTSFELWEISVSVLTYVAMIIWLRHIKVHPSVAAVTSFVYVFGISRVIQLSHPQLLPQFFTPLAFIFLYRFLRRPAIKDMNAFIFLVFMQAAAGYYLGWFLILSLGFLILALPVFMQDDFRKVLKFVAERKKKVAVHLFIWVLIFGVFWAPYIFTSFRYRDLWDWSNIRDNLASPYSYFLVPITNIWYPLLKHLPILIKPTLEQYLFNGLFLFSSVVGGIVYLFRIKDNREFSGLIKSFTIVGLLLLLISLRINGYSLWYFFYHTVPGADGIRYVSRIWVIAYFYLYTAFAIMLSHFVRKYQGSILFKIFYFSLIVFFIAEQLVFFKSSVSKDTALTYVDKVGNIVETYECGVFYLETSPEQELYIAEHIHAMWAGMDLNTPTLNGYTGISKYKLGENLERHEINEMLQGVNIAPVCILTSENREIFLKDIY</sequence>
<evidence type="ECO:0000313" key="3">
    <source>
        <dbReference type="Proteomes" id="UP000265540"/>
    </source>
</evidence>
<feature type="transmembrane region" description="Helical" evidence="1">
    <location>
        <begin position="301"/>
        <end position="321"/>
    </location>
</feature>
<feature type="transmembrane region" description="Helical" evidence="1">
    <location>
        <begin position="231"/>
        <end position="252"/>
    </location>
</feature>
<keyword evidence="1" id="KW-0812">Transmembrane</keyword>
<dbReference type="EMBL" id="QZJF01000017">
    <property type="protein sequence ID" value="RJR26854.1"/>
    <property type="molecule type" value="Genomic_DNA"/>
</dbReference>
<evidence type="ECO:0008006" key="4">
    <source>
        <dbReference type="Google" id="ProtNLM"/>
    </source>
</evidence>
<feature type="transmembrane region" description="Helical" evidence="1">
    <location>
        <begin position="152"/>
        <end position="169"/>
    </location>
</feature>
<evidence type="ECO:0000256" key="1">
    <source>
        <dbReference type="SAM" id="Phobius"/>
    </source>
</evidence>
<feature type="transmembrane region" description="Helical" evidence="1">
    <location>
        <begin position="273"/>
        <end position="295"/>
    </location>
</feature>
<feature type="transmembrane region" description="Helical" evidence="1">
    <location>
        <begin position="7"/>
        <end position="25"/>
    </location>
</feature>
<proteinExistence type="predicted"/>
<comment type="caution">
    <text evidence="2">The sequence shown here is derived from an EMBL/GenBank/DDBJ whole genome shotgun (WGS) entry which is preliminary data.</text>
</comment>
<accession>A0A3A4ZC63</accession>
<keyword evidence="1" id="KW-0472">Membrane</keyword>